<organism evidence="3 4">
    <name type="scientific">Leucobacter manosquensis</name>
    <dbReference type="NCBI Taxonomy" id="2810611"/>
    <lineage>
        <taxon>Bacteria</taxon>
        <taxon>Bacillati</taxon>
        <taxon>Actinomycetota</taxon>
        <taxon>Actinomycetes</taxon>
        <taxon>Micrococcales</taxon>
        <taxon>Microbacteriaceae</taxon>
        <taxon>Leucobacter</taxon>
    </lineage>
</organism>
<keyword evidence="4" id="KW-1185">Reference proteome</keyword>
<name>A0ABS5M1T8_9MICO</name>
<dbReference type="CDD" id="cd00293">
    <property type="entry name" value="USP-like"/>
    <property type="match status" value="1"/>
</dbReference>
<reference evidence="3 4" key="1">
    <citation type="submission" date="2021-02" db="EMBL/GenBank/DDBJ databases">
        <title>Draft genome and description of Leucobacter sp nov strain Marseille-Q4368.</title>
        <authorList>
            <person name="Boxberger M."/>
            <person name="La Scola B."/>
        </authorList>
    </citation>
    <scope>NUCLEOTIDE SEQUENCE [LARGE SCALE GENOMIC DNA]</scope>
    <source>
        <strain evidence="3 4">Marseille-Q4368</strain>
    </source>
</reference>
<dbReference type="PRINTS" id="PR01438">
    <property type="entry name" value="UNVRSLSTRESS"/>
</dbReference>
<evidence type="ECO:0000256" key="1">
    <source>
        <dbReference type="ARBA" id="ARBA00008791"/>
    </source>
</evidence>
<dbReference type="SUPFAM" id="SSF52402">
    <property type="entry name" value="Adenine nucleotide alpha hydrolases-like"/>
    <property type="match status" value="1"/>
</dbReference>
<dbReference type="InterPro" id="IPR014729">
    <property type="entry name" value="Rossmann-like_a/b/a_fold"/>
</dbReference>
<dbReference type="Gene3D" id="3.40.50.620">
    <property type="entry name" value="HUPs"/>
    <property type="match status" value="1"/>
</dbReference>
<proteinExistence type="inferred from homology"/>
<dbReference type="EMBL" id="JAFEVO010000001">
    <property type="protein sequence ID" value="MBS3181149.1"/>
    <property type="molecule type" value="Genomic_DNA"/>
</dbReference>
<evidence type="ECO:0000259" key="2">
    <source>
        <dbReference type="Pfam" id="PF00582"/>
    </source>
</evidence>
<sequence>MREELHDQTTTPDRLRRLTQCEVRRRIRFRSFPAEAVVRPSAPSSAYEAILDTAGRLNSDLISICSRGLRGFSATVLGSTSSNVLHHATIPTLVIPSEAVARARSAQRVPVVSS</sequence>
<comment type="similarity">
    <text evidence="1">Belongs to the universal stress protein A family.</text>
</comment>
<dbReference type="InterPro" id="IPR006015">
    <property type="entry name" value="Universal_stress_UspA"/>
</dbReference>
<accession>A0ABS5M1T8</accession>
<dbReference type="Pfam" id="PF00582">
    <property type="entry name" value="Usp"/>
    <property type="match status" value="1"/>
</dbReference>
<evidence type="ECO:0000313" key="3">
    <source>
        <dbReference type="EMBL" id="MBS3181149.1"/>
    </source>
</evidence>
<evidence type="ECO:0000313" key="4">
    <source>
        <dbReference type="Proteomes" id="UP000811492"/>
    </source>
</evidence>
<feature type="domain" description="UspA" evidence="2">
    <location>
        <begin position="45"/>
        <end position="96"/>
    </location>
</feature>
<protein>
    <submittedName>
        <fullName evidence="3">Universal stress protein</fullName>
    </submittedName>
</protein>
<dbReference type="InterPro" id="IPR006016">
    <property type="entry name" value="UspA"/>
</dbReference>
<dbReference type="RefSeq" id="WP_211648284.1">
    <property type="nucleotide sequence ID" value="NZ_JAFEVO010000001.1"/>
</dbReference>
<dbReference type="Proteomes" id="UP000811492">
    <property type="component" value="Unassembled WGS sequence"/>
</dbReference>
<gene>
    <name evidence="3" type="ORF">JSQ98_02860</name>
</gene>
<comment type="caution">
    <text evidence="3">The sequence shown here is derived from an EMBL/GenBank/DDBJ whole genome shotgun (WGS) entry which is preliminary data.</text>
</comment>